<evidence type="ECO:0008006" key="4">
    <source>
        <dbReference type="Google" id="ProtNLM"/>
    </source>
</evidence>
<dbReference type="GO" id="GO:0006310">
    <property type="term" value="P:DNA recombination"/>
    <property type="evidence" value="ECO:0007669"/>
    <property type="project" value="UniProtKB-KW"/>
</dbReference>
<dbReference type="EMBL" id="KV417674">
    <property type="protein sequence ID" value="KZP10731.1"/>
    <property type="molecule type" value="Genomic_DNA"/>
</dbReference>
<dbReference type="STRING" id="436010.A0A165ZMD3"/>
<sequence length="244" mass="26942">MHVDIDLPFMVCESPLVQRLIRGIKRYHGKCDRKPKQPITLPVLLTILDHLAPGTTKKWEPCLILVVTVLHPYEVRSYPYTGTVPIPNLILTLPASKTDPFCKGVAITVTAAPGSRSCPVAALKFYFRQYCRDGETPLFEDVDGTVLYRGHFIAAVRTVLLAAGFNPSVYAGHSFRRGAASSAAAAGFSDYEIQLLGRWRSDAYKLYIEADSSRIICLSSLLHWVHPQSAPYEPPVLHGSPPLA</sequence>
<organism evidence="2 3">
    <name type="scientific">Athelia psychrophila</name>
    <dbReference type="NCBI Taxonomy" id="1759441"/>
    <lineage>
        <taxon>Eukaryota</taxon>
        <taxon>Fungi</taxon>
        <taxon>Dikarya</taxon>
        <taxon>Basidiomycota</taxon>
        <taxon>Agaricomycotina</taxon>
        <taxon>Agaricomycetes</taxon>
        <taxon>Agaricomycetidae</taxon>
        <taxon>Atheliales</taxon>
        <taxon>Atheliaceae</taxon>
        <taxon>Athelia</taxon>
    </lineage>
</organism>
<dbReference type="InterPro" id="IPR011010">
    <property type="entry name" value="DNA_brk_join_enz"/>
</dbReference>
<evidence type="ECO:0000313" key="3">
    <source>
        <dbReference type="Proteomes" id="UP000076532"/>
    </source>
</evidence>
<dbReference type="PANTHER" id="PTHR34605">
    <property type="entry name" value="PHAGE_INTEGRASE DOMAIN-CONTAINING PROTEIN"/>
    <property type="match status" value="1"/>
</dbReference>
<dbReference type="GO" id="GO:0015074">
    <property type="term" value="P:DNA integration"/>
    <property type="evidence" value="ECO:0007669"/>
    <property type="project" value="InterPro"/>
</dbReference>
<keyword evidence="1" id="KW-0233">DNA recombination</keyword>
<evidence type="ECO:0000313" key="2">
    <source>
        <dbReference type="EMBL" id="KZP10731.1"/>
    </source>
</evidence>
<evidence type="ECO:0000256" key="1">
    <source>
        <dbReference type="ARBA" id="ARBA00023172"/>
    </source>
</evidence>
<dbReference type="GO" id="GO:0003677">
    <property type="term" value="F:DNA binding"/>
    <property type="evidence" value="ECO:0007669"/>
    <property type="project" value="InterPro"/>
</dbReference>
<name>A0A165ZMD3_9AGAM</name>
<keyword evidence="3" id="KW-1185">Reference proteome</keyword>
<reference evidence="2 3" key="1">
    <citation type="journal article" date="2016" name="Mol. Biol. Evol.">
        <title>Comparative Genomics of Early-Diverging Mushroom-Forming Fungi Provides Insights into the Origins of Lignocellulose Decay Capabilities.</title>
        <authorList>
            <person name="Nagy L.G."/>
            <person name="Riley R."/>
            <person name="Tritt A."/>
            <person name="Adam C."/>
            <person name="Daum C."/>
            <person name="Floudas D."/>
            <person name="Sun H."/>
            <person name="Yadav J.S."/>
            <person name="Pangilinan J."/>
            <person name="Larsson K.H."/>
            <person name="Matsuura K."/>
            <person name="Barry K."/>
            <person name="Labutti K."/>
            <person name="Kuo R."/>
            <person name="Ohm R.A."/>
            <person name="Bhattacharya S.S."/>
            <person name="Shirouzu T."/>
            <person name="Yoshinaga Y."/>
            <person name="Martin F.M."/>
            <person name="Grigoriev I.V."/>
            <person name="Hibbett D.S."/>
        </authorList>
    </citation>
    <scope>NUCLEOTIDE SEQUENCE [LARGE SCALE GENOMIC DNA]</scope>
    <source>
        <strain evidence="2 3">CBS 109695</strain>
    </source>
</reference>
<protein>
    <recommendedName>
        <fullName evidence="4">DNA breaking-rejoining enzyme</fullName>
    </recommendedName>
</protein>
<dbReference type="Gene3D" id="1.10.443.10">
    <property type="entry name" value="Intergrase catalytic core"/>
    <property type="match status" value="1"/>
</dbReference>
<dbReference type="SUPFAM" id="SSF56349">
    <property type="entry name" value="DNA breaking-rejoining enzymes"/>
    <property type="match status" value="1"/>
</dbReference>
<dbReference type="OrthoDB" id="2896586at2759"/>
<dbReference type="InterPro" id="IPR052925">
    <property type="entry name" value="Phage_Integrase-like_Recomb"/>
</dbReference>
<dbReference type="Proteomes" id="UP000076532">
    <property type="component" value="Unassembled WGS sequence"/>
</dbReference>
<proteinExistence type="predicted"/>
<dbReference type="PANTHER" id="PTHR34605:SF3">
    <property type="entry name" value="P CELL-TYPE AGGLUTINATION PROTEIN MAP4-LIKE-RELATED"/>
    <property type="match status" value="1"/>
</dbReference>
<gene>
    <name evidence="2" type="ORF">FIBSPDRAFT_962818</name>
</gene>
<accession>A0A165ZMD3</accession>
<dbReference type="InterPro" id="IPR013762">
    <property type="entry name" value="Integrase-like_cat_sf"/>
</dbReference>
<dbReference type="AlphaFoldDB" id="A0A165ZMD3"/>